<organism evidence="1 2">
    <name type="scientific">Allosphingosinicella deserti</name>
    <dbReference type="NCBI Taxonomy" id="2116704"/>
    <lineage>
        <taxon>Bacteria</taxon>
        <taxon>Pseudomonadati</taxon>
        <taxon>Pseudomonadota</taxon>
        <taxon>Alphaproteobacteria</taxon>
        <taxon>Sphingomonadales</taxon>
        <taxon>Sphingomonadaceae</taxon>
        <taxon>Allosphingosinicella</taxon>
    </lineage>
</organism>
<dbReference type="AlphaFoldDB" id="A0A2P7QUH5"/>
<reference evidence="1 2" key="1">
    <citation type="submission" date="2018-03" db="EMBL/GenBank/DDBJ databases">
        <title>The draft genome of Sphingosinicella sp. GL-C-18.</title>
        <authorList>
            <person name="Liu L."/>
            <person name="Li L."/>
            <person name="Liang L."/>
            <person name="Zhang X."/>
            <person name="Wang T."/>
        </authorList>
    </citation>
    <scope>NUCLEOTIDE SEQUENCE [LARGE SCALE GENOMIC DNA]</scope>
    <source>
        <strain evidence="1 2">GL-C-18</strain>
    </source>
</reference>
<keyword evidence="2" id="KW-1185">Reference proteome</keyword>
<name>A0A2P7QUH5_9SPHN</name>
<gene>
    <name evidence="1" type="ORF">C7I55_04750</name>
</gene>
<accession>A0A2P7QUH5</accession>
<evidence type="ECO:0000313" key="2">
    <source>
        <dbReference type="Proteomes" id="UP000241167"/>
    </source>
</evidence>
<proteinExistence type="predicted"/>
<protein>
    <submittedName>
        <fullName evidence="1">Uncharacterized protein</fullName>
    </submittedName>
</protein>
<dbReference type="EMBL" id="PXYI01000002">
    <property type="protein sequence ID" value="PSJ41617.1"/>
    <property type="molecule type" value="Genomic_DNA"/>
</dbReference>
<dbReference type="Proteomes" id="UP000241167">
    <property type="component" value="Unassembled WGS sequence"/>
</dbReference>
<comment type="caution">
    <text evidence="1">The sequence shown here is derived from an EMBL/GenBank/DDBJ whole genome shotgun (WGS) entry which is preliminary data.</text>
</comment>
<evidence type="ECO:0000313" key="1">
    <source>
        <dbReference type="EMBL" id="PSJ41617.1"/>
    </source>
</evidence>
<sequence length="215" mass="23173">MAAVSTLAIAAPVAAQISTGVNANAGGQMGIGNRIARLETRIQAGVDAGTIDRTEARTLRQQLRDITRMERQYSRGGYSQQERSDLQQRLRGFRDQLAQADGRGGQYGYGNGYPNGNANDDYGQGGPYEEAACETRSSGGIGGIFDNIFGGGGNDDECSGLRVGERASGNLSALPSEYRRQFRDGNGIAYRTDGNQIYQVDTRNNTVLRVYGMNR</sequence>